<dbReference type="SUPFAM" id="SSF141371">
    <property type="entry name" value="PilZ domain-like"/>
    <property type="match status" value="1"/>
</dbReference>
<name>A0A6N8DPZ7_RHOAC</name>
<evidence type="ECO:0000256" key="1">
    <source>
        <dbReference type="ARBA" id="ARBA00023224"/>
    </source>
</evidence>
<dbReference type="AlphaFoldDB" id="A0A6N8DPZ7"/>
<feature type="domain" description="Methyl-accepting transducer" evidence="3">
    <location>
        <begin position="176"/>
        <end position="412"/>
    </location>
</feature>
<dbReference type="Gene3D" id="1.10.287.950">
    <property type="entry name" value="Methyl-accepting chemotaxis protein"/>
    <property type="match status" value="1"/>
</dbReference>
<dbReference type="SMART" id="SM00283">
    <property type="entry name" value="MA"/>
    <property type="match status" value="1"/>
</dbReference>
<dbReference type="PANTHER" id="PTHR32089">
    <property type="entry name" value="METHYL-ACCEPTING CHEMOTAXIS PROTEIN MCPB"/>
    <property type="match status" value="1"/>
</dbReference>
<dbReference type="GO" id="GO:0016020">
    <property type="term" value="C:membrane"/>
    <property type="evidence" value="ECO:0007669"/>
    <property type="project" value="InterPro"/>
</dbReference>
<evidence type="ECO:0000259" key="3">
    <source>
        <dbReference type="PROSITE" id="PS50111"/>
    </source>
</evidence>
<dbReference type="GO" id="GO:0007165">
    <property type="term" value="P:signal transduction"/>
    <property type="evidence" value="ECO:0007669"/>
    <property type="project" value="UniProtKB-KW"/>
</dbReference>
<dbReference type="PROSITE" id="PS50111">
    <property type="entry name" value="CHEMOTAXIS_TRANSDUC_2"/>
    <property type="match status" value="1"/>
</dbReference>
<keyword evidence="1 2" id="KW-0807">Transducer</keyword>
<dbReference type="Gene3D" id="1.10.490.10">
    <property type="entry name" value="Globins"/>
    <property type="match status" value="1"/>
</dbReference>
<dbReference type="GO" id="GO:0019825">
    <property type="term" value="F:oxygen binding"/>
    <property type="evidence" value="ECO:0007669"/>
    <property type="project" value="InterPro"/>
</dbReference>
<dbReference type="Proteomes" id="UP000439113">
    <property type="component" value="Unassembled WGS sequence"/>
</dbReference>
<dbReference type="PANTHER" id="PTHR32089:SF112">
    <property type="entry name" value="LYSOZYME-LIKE PROTEIN-RELATED"/>
    <property type="match status" value="1"/>
</dbReference>
<dbReference type="EMBL" id="WNKS01000006">
    <property type="protein sequence ID" value="MTV31261.1"/>
    <property type="molecule type" value="Genomic_DNA"/>
</dbReference>
<organism evidence="4 5">
    <name type="scientific">Rhodoblastus acidophilus</name>
    <name type="common">Rhodopseudomonas acidophila</name>
    <dbReference type="NCBI Taxonomy" id="1074"/>
    <lineage>
        <taxon>Bacteria</taxon>
        <taxon>Pseudomonadati</taxon>
        <taxon>Pseudomonadota</taxon>
        <taxon>Alphaproteobacteria</taxon>
        <taxon>Hyphomicrobiales</taxon>
        <taxon>Rhodoblastaceae</taxon>
        <taxon>Rhodoblastus</taxon>
    </lineage>
</organism>
<dbReference type="OrthoDB" id="2489132at2"/>
<reference evidence="4 5" key="1">
    <citation type="submission" date="2019-11" db="EMBL/GenBank/DDBJ databases">
        <title>Whole-genome sequence of a Rhodoblastus acidophilus DSM 142.</title>
        <authorList>
            <person name="Kyndt J.A."/>
            <person name="Meyer T.E."/>
        </authorList>
    </citation>
    <scope>NUCLEOTIDE SEQUENCE [LARGE SCALE GENOMIC DNA]</scope>
    <source>
        <strain evidence="4 5">DSM 142</strain>
    </source>
</reference>
<dbReference type="Pfam" id="PF00015">
    <property type="entry name" value="MCPsignal"/>
    <property type="match status" value="1"/>
</dbReference>
<protein>
    <submittedName>
        <fullName evidence="4">Chemotaxis protein</fullName>
    </submittedName>
</protein>
<gene>
    <name evidence="4" type="ORF">GJ654_09660</name>
</gene>
<evidence type="ECO:0000256" key="2">
    <source>
        <dbReference type="PROSITE-ProRule" id="PRU00284"/>
    </source>
</evidence>
<dbReference type="InterPro" id="IPR012292">
    <property type="entry name" value="Globin/Proto"/>
</dbReference>
<dbReference type="InterPro" id="IPR004089">
    <property type="entry name" value="MCPsignal_dom"/>
</dbReference>
<accession>A0A6N8DPZ7</accession>
<proteinExistence type="predicted"/>
<evidence type="ECO:0000313" key="4">
    <source>
        <dbReference type="EMBL" id="MTV31261.1"/>
    </source>
</evidence>
<comment type="caution">
    <text evidence="4">The sequence shown here is derived from an EMBL/GenBank/DDBJ whole genome shotgun (WGS) entry which is preliminary data.</text>
</comment>
<dbReference type="SUPFAM" id="SSF58104">
    <property type="entry name" value="Methyl-accepting chemotaxis protein (MCP) signaling domain"/>
    <property type="match status" value="1"/>
</dbReference>
<dbReference type="GO" id="GO:0020037">
    <property type="term" value="F:heme binding"/>
    <property type="evidence" value="ECO:0007669"/>
    <property type="project" value="InterPro"/>
</dbReference>
<sequence>MQLSRLARSRLAASGQDEAALPPAQIEGVFEDVQSRLADDPEKAALSSALLAEMRAHWREILSRPPGEELVLRARRLGEAQARASLAPKTLVETYGMLTSGLARGALGRNSREAAVVARVIDMIFADMAASFDAYVSGCEGVSREKETAELLRAVDAEMEASNAAAETQSGAMRSIVADLEKVIGELRDGVTLVTDGAATASQSIGAVAAAVEELHASSQEVGRQANDANSLVHDAVTRADGAEQRFSDLASCAARVTEIVTLISGISSQTSLLALNATIEAARAGESGRGFAVVANEVKSLAQRTSVATRDIATQIGEIETAVRSSVGAMQEVRDIIGRIAEIASAVARSSDQQIGAIQEVGQSANSAAQGAAQLGGSVDLFNGAVGEANEATEKVASQSRQVSALSAHLTKRLSVTLKNFVDADQRKFPRSPAKIPARLMFRGQTVSTEVLEISEGSALVNGVPLHAGDLVELDLQDIGAVRARALPADFGIRLLFTETPTQTAVALKALMHRLLSKERALRDIVISRAAMISTLFEKALGAATISEADLFDVNYIPIPGTNPQQFRNRALDFLEQTLPAIQEPILALDAAVVFSAAVDHNGYLPVHNKKYSAPQGPDPVWNNANSRNRRIFDDMTGLMAGRNIAESLSQTYPRDLGGGQVVLIKDISAPIFVRGKHWGGLRMGAKIA</sequence>
<evidence type="ECO:0000313" key="5">
    <source>
        <dbReference type="Proteomes" id="UP000439113"/>
    </source>
</evidence>
<dbReference type="RefSeq" id="WP_155445946.1">
    <property type="nucleotide sequence ID" value="NZ_JAOQNR010000006.1"/>
</dbReference>